<name>A0ABQ5S7B7_9CHLO</name>
<proteinExistence type="predicted"/>
<reference evidence="3 4" key="1">
    <citation type="journal article" date="2023" name="IScience">
        <title>Expanded male sex-determining region conserved during the evolution of homothallism in the green alga Volvox.</title>
        <authorList>
            <person name="Yamamoto K."/>
            <person name="Matsuzaki R."/>
            <person name="Mahakham W."/>
            <person name="Heman W."/>
            <person name="Sekimoto H."/>
            <person name="Kawachi M."/>
            <person name="Minakuchi Y."/>
            <person name="Toyoda A."/>
            <person name="Nozaki H."/>
        </authorList>
    </citation>
    <scope>NUCLEOTIDE SEQUENCE [LARGE SCALE GENOMIC DNA]</scope>
    <source>
        <strain evidence="3 4">NIES-4468</strain>
    </source>
</reference>
<dbReference type="Proteomes" id="UP001165090">
    <property type="component" value="Unassembled WGS sequence"/>
</dbReference>
<feature type="domain" description="Pherophorin" evidence="2">
    <location>
        <begin position="48"/>
        <end position="202"/>
    </location>
</feature>
<dbReference type="EMBL" id="BSDZ01000023">
    <property type="protein sequence ID" value="GLI65227.1"/>
    <property type="molecule type" value="Genomic_DNA"/>
</dbReference>
<sequence length="524" mass="55957">REIAEFIMSCKLYFPLLVVAALAIGWVANAQYDDTEGQGIQTGIIPNFPYRSCNTSNGAYRLAPIWAPLGGNQYCFTIQVNQDAQSCSGPCCTSGLHKIEFNVSISCLVAGSSVTATLNGVPTRVGAVFDKPPYGLPGSAVLRITQLGLDPVTAQGAQLCITLKPNRARQGCTTLEQLCSSPGFPAGTCTAATFDVACDCCPVTQVVQAQPPPPPPVVPMYRYCELCVAAKLVPPANDVRPYRFDAATCATIQQNIADAMNAALNVSSISPVFAPFSPNSTNCFNDTVLTCGLFNGLEVSTLESLFIEVSGLLSSFIEVAAGGSVCNPRLEGYSVEITTDGNSCLDVSQSASCFLPQTPFPNCTCNITKGVLPFTVAATYSQVKNSSNFTLSDEYCFTIAALPPTVPIVKSTCYQENDTIAKLEWYADDNVRSYVKGFVLYPAVGPVKKVSPSWGAVGANTLKVSLNWTNEQANGGLVCVAIRQPYTMDNVCMDPPSNQCYVSIFNRDDNNNNDYCCPTFRSGP</sequence>
<gene>
    <name evidence="3" type="ORF">VaNZ11_008711</name>
</gene>
<comment type="caution">
    <text evidence="3">The sequence shown here is derived from an EMBL/GenBank/DDBJ whole genome shotgun (WGS) entry which is preliminary data.</text>
</comment>
<feature type="non-terminal residue" evidence="3">
    <location>
        <position position="1"/>
    </location>
</feature>
<dbReference type="InterPro" id="IPR024616">
    <property type="entry name" value="Pherophorin"/>
</dbReference>
<evidence type="ECO:0000313" key="4">
    <source>
        <dbReference type="Proteomes" id="UP001165090"/>
    </source>
</evidence>
<dbReference type="Pfam" id="PF12499">
    <property type="entry name" value="DUF3707"/>
    <property type="match status" value="2"/>
</dbReference>
<keyword evidence="1" id="KW-1133">Transmembrane helix</keyword>
<keyword evidence="1" id="KW-0472">Membrane</keyword>
<keyword evidence="4" id="KW-1185">Reference proteome</keyword>
<evidence type="ECO:0000256" key="1">
    <source>
        <dbReference type="SAM" id="Phobius"/>
    </source>
</evidence>
<keyword evidence="1" id="KW-0812">Transmembrane</keyword>
<feature type="domain" description="Pherophorin" evidence="2">
    <location>
        <begin position="360"/>
        <end position="518"/>
    </location>
</feature>
<organism evidence="3 4">
    <name type="scientific">Volvox africanus</name>
    <dbReference type="NCBI Taxonomy" id="51714"/>
    <lineage>
        <taxon>Eukaryota</taxon>
        <taxon>Viridiplantae</taxon>
        <taxon>Chlorophyta</taxon>
        <taxon>core chlorophytes</taxon>
        <taxon>Chlorophyceae</taxon>
        <taxon>CS clade</taxon>
        <taxon>Chlamydomonadales</taxon>
        <taxon>Volvocaceae</taxon>
        <taxon>Volvox</taxon>
    </lineage>
</organism>
<accession>A0ABQ5S7B7</accession>
<protein>
    <recommendedName>
        <fullName evidence="2">Pherophorin domain-containing protein</fullName>
    </recommendedName>
</protein>
<evidence type="ECO:0000259" key="2">
    <source>
        <dbReference type="Pfam" id="PF12499"/>
    </source>
</evidence>
<evidence type="ECO:0000313" key="3">
    <source>
        <dbReference type="EMBL" id="GLI65227.1"/>
    </source>
</evidence>
<feature type="transmembrane region" description="Helical" evidence="1">
    <location>
        <begin position="12"/>
        <end position="32"/>
    </location>
</feature>